<dbReference type="Proteomes" id="UP000319804">
    <property type="component" value="Unassembled WGS sequence"/>
</dbReference>
<keyword evidence="1" id="KW-0804">Transcription</keyword>
<evidence type="ECO:0000313" key="1">
    <source>
        <dbReference type="EMBL" id="TQN00433.1"/>
    </source>
</evidence>
<accession>A0A4Y3UJ99</accession>
<dbReference type="RefSeq" id="WP_141379651.1">
    <property type="nucleotide sequence ID" value="NZ_BJNA01000008.1"/>
</dbReference>
<gene>
    <name evidence="1" type="ORF">FHX68_0527</name>
</gene>
<comment type="caution">
    <text evidence="1">The sequence shown here is derived from an EMBL/GenBank/DDBJ whole genome shotgun (WGS) entry which is preliminary data.</text>
</comment>
<protein>
    <submittedName>
        <fullName evidence="1">DNA-directed RNA polymerase specialized sigma24 family protein</fullName>
    </submittedName>
</protein>
<keyword evidence="2" id="KW-1185">Reference proteome</keyword>
<organism evidence="1 2">
    <name type="scientific">Microbacterium lacticum</name>
    <dbReference type="NCBI Taxonomy" id="33885"/>
    <lineage>
        <taxon>Bacteria</taxon>
        <taxon>Bacillati</taxon>
        <taxon>Actinomycetota</taxon>
        <taxon>Actinomycetes</taxon>
        <taxon>Micrococcales</taxon>
        <taxon>Microbacteriaceae</taxon>
        <taxon>Microbacterium</taxon>
    </lineage>
</organism>
<dbReference type="Gene3D" id="1.10.10.10">
    <property type="entry name" value="Winged helix-like DNA-binding domain superfamily/Winged helix DNA-binding domain"/>
    <property type="match status" value="1"/>
</dbReference>
<proteinExistence type="predicted"/>
<dbReference type="OrthoDB" id="5081261at2"/>
<keyword evidence="1" id="KW-0240">DNA-directed RNA polymerase</keyword>
<dbReference type="InterPro" id="IPR036388">
    <property type="entry name" value="WH-like_DNA-bd_sf"/>
</dbReference>
<dbReference type="AlphaFoldDB" id="A0A4Y3UJ99"/>
<reference evidence="1 2" key="1">
    <citation type="submission" date="2019-06" db="EMBL/GenBank/DDBJ databases">
        <title>Sequencing the genomes of 1000 actinobacteria strains.</title>
        <authorList>
            <person name="Klenk H.-P."/>
        </authorList>
    </citation>
    <scope>NUCLEOTIDE SEQUENCE [LARGE SCALE GENOMIC DNA]</scope>
    <source>
        <strain evidence="1 2">DSM 20427</strain>
    </source>
</reference>
<dbReference type="EMBL" id="VFPS01000001">
    <property type="protein sequence ID" value="TQN00433.1"/>
    <property type="molecule type" value="Genomic_DNA"/>
</dbReference>
<name>A0A4Y3UJ99_9MICO</name>
<sequence>MTNVENMVTEFLPQMRAHIIGKYGWLERRGNCMITVDDMIQVASIALLRHVDRWPRIAADRGWDPNNNDGAFYVMLKEDVKRSIMKYRRREAGDPEPGEQNPIAVSFDDHPLFEHGGEGENTDAEYRTSLNAPSMLPHWKMLQSTVVDYYVFLQKRDKVQIALRYFDELSHASTAELIGISTAASKRRITTLRSGWVDHARNQFTDHYVPLADPAQNLRWTPPPALEAYVRDRHRMNLDEYLGIVTIAFREDVSYLTDILSEGRHYGATAHAASRALSPFQEAQVDKWMSSGMSQKQIADDLGVAYHHVNQYVKSGRRSVYAA</sequence>
<evidence type="ECO:0000313" key="2">
    <source>
        <dbReference type="Proteomes" id="UP000319804"/>
    </source>
</evidence>
<dbReference type="GO" id="GO:0000428">
    <property type="term" value="C:DNA-directed RNA polymerase complex"/>
    <property type="evidence" value="ECO:0007669"/>
    <property type="project" value="UniProtKB-KW"/>
</dbReference>